<dbReference type="Gene3D" id="2.160.10.10">
    <property type="entry name" value="Hexapeptide repeat proteins"/>
    <property type="match status" value="1"/>
</dbReference>
<dbReference type="PANTHER" id="PTHR46126:SF1">
    <property type="entry name" value="DYNACTIN SUBUNIT 5"/>
    <property type="match status" value="1"/>
</dbReference>
<dbReference type="PANTHER" id="PTHR46126">
    <property type="entry name" value="DYNACTIN SUBUNIT 5"/>
    <property type="match status" value="1"/>
</dbReference>
<sequence>MSNRQSRQTRAGYFETESGNRISRKATIVGSQYILMGGKSTILPDCVIRGDLQRPSNSGSSSASINVGRYVFLDKAVLVRPPFKIYKGAITYYPMNIGNYVSVGSGTVLQSASIGSYVSIGKNCIVDKFAIIKDCVVIRDGAVIPSTACIPPFSIVAGSPAAVVGVLPESAAEVLEREARQLYALHGQMLNLDEAENVLGCVFDDRSEIGIN</sequence>
<evidence type="ECO:0000313" key="6">
    <source>
        <dbReference type="EMBL" id="KAK7206156.1"/>
    </source>
</evidence>
<dbReference type="GeneID" id="90036149"/>
<keyword evidence="7" id="KW-1185">Reference proteome</keyword>
<comment type="subcellular location">
    <subcellularLocation>
        <location evidence="1">Cytoplasm</location>
        <location evidence="1">Cytoskeleton</location>
    </subcellularLocation>
</comment>
<dbReference type="CDD" id="cd03359">
    <property type="entry name" value="LbH_Dynactin_5"/>
    <property type="match status" value="1"/>
</dbReference>
<evidence type="ECO:0000256" key="3">
    <source>
        <dbReference type="ARBA" id="ARBA00023212"/>
    </source>
</evidence>
<evidence type="ECO:0000256" key="1">
    <source>
        <dbReference type="ARBA" id="ARBA00004245"/>
    </source>
</evidence>
<evidence type="ECO:0000313" key="7">
    <source>
        <dbReference type="Proteomes" id="UP001498771"/>
    </source>
</evidence>
<dbReference type="EMBL" id="JBBJBU010000003">
    <property type="protein sequence ID" value="KAK7206156.1"/>
    <property type="molecule type" value="Genomic_DNA"/>
</dbReference>
<dbReference type="Proteomes" id="UP001498771">
    <property type="component" value="Unassembled WGS sequence"/>
</dbReference>
<dbReference type="Pfam" id="PF21711">
    <property type="entry name" value="DCTN5"/>
    <property type="match status" value="1"/>
</dbReference>
<dbReference type="InterPro" id="IPR047125">
    <property type="entry name" value="DCTN5"/>
</dbReference>
<organism evidence="6 7">
    <name type="scientific">Myxozyma melibiosi</name>
    <dbReference type="NCBI Taxonomy" id="54550"/>
    <lineage>
        <taxon>Eukaryota</taxon>
        <taxon>Fungi</taxon>
        <taxon>Dikarya</taxon>
        <taxon>Ascomycota</taxon>
        <taxon>Saccharomycotina</taxon>
        <taxon>Lipomycetes</taxon>
        <taxon>Lipomycetales</taxon>
        <taxon>Lipomycetaceae</taxon>
        <taxon>Myxozyma</taxon>
    </lineage>
</organism>
<dbReference type="RefSeq" id="XP_064769189.1">
    <property type="nucleotide sequence ID" value="XM_064910637.1"/>
</dbReference>
<gene>
    <name evidence="6" type="ORF">BZA70DRAFT_246478</name>
</gene>
<comment type="caution">
    <text evidence="6">The sequence shown here is derived from an EMBL/GenBank/DDBJ whole genome shotgun (WGS) entry which is preliminary data.</text>
</comment>
<keyword evidence="3" id="KW-0206">Cytoskeleton</keyword>
<evidence type="ECO:0000256" key="5">
    <source>
        <dbReference type="ARBA" id="ARBA00034865"/>
    </source>
</evidence>
<dbReference type="SUPFAM" id="SSF51161">
    <property type="entry name" value="Trimeric LpxA-like enzymes"/>
    <property type="match status" value="1"/>
</dbReference>
<protein>
    <recommendedName>
        <fullName evidence="5">Dynactin subunit 5</fullName>
    </recommendedName>
</protein>
<proteinExistence type="inferred from homology"/>
<accession>A0ABR1F8J2</accession>
<name>A0ABR1F8J2_9ASCO</name>
<reference evidence="6 7" key="1">
    <citation type="submission" date="2024-03" db="EMBL/GenBank/DDBJ databases">
        <title>Genome-scale model development and genomic sequencing of the oleaginous clade Lipomyces.</title>
        <authorList>
            <consortium name="Lawrence Berkeley National Laboratory"/>
            <person name="Czajka J.J."/>
            <person name="Han Y."/>
            <person name="Kim J."/>
            <person name="Mondo S.J."/>
            <person name="Hofstad B.A."/>
            <person name="Robles A."/>
            <person name="Haridas S."/>
            <person name="Riley R."/>
            <person name="LaButti K."/>
            <person name="Pangilinan J."/>
            <person name="Andreopoulos W."/>
            <person name="Lipzen A."/>
            <person name="Yan J."/>
            <person name="Wang M."/>
            <person name="Ng V."/>
            <person name="Grigoriev I.V."/>
            <person name="Spatafora J.W."/>
            <person name="Magnuson J.K."/>
            <person name="Baker S.E."/>
            <person name="Pomraning K.R."/>
        </authorList>
    </citation>
    <scope>NUCLEOTIDE SEQUENCE [LARGE SCALE GENOMIC DNA]</scope>
    <source>
        <strain evidence="6 7">Phaff 52-87</strain>
    </source>
</reference>
<comment type="similarity">
    <text evidence="4">Belongs to the dynactin subunits 5/6 family. Dynactin subunit 5 subfamily.</text>
</comment>
<keyword evidence="2" id="KW-0963">Cytoplasm</keyword>
<dbReference type="InterPro" id="IPR011004">
    <property type="entry name" value="Trimer_LpxA-like_sf"/>
</dbReference>
<evidence type="ECO:0000256" key="2">
    <source>
        <dbReference type="ARBA" id="ARBA00022490"/>
    </source>
</evidence>
<evidence type="ECO:0000256" key="4">
    <source>
        <dbReference type="ARBA" id="ARBA00034706"/>
    </source>
</evidence>